<dbReference type="EMBL" id="JAULSV010000006">
    <property type="protein sequence ID" value="KAK0642178.1"/>
    <property type="molecule type" value="Genomic_DNA"/>
</dbReference>
<feature type="non-terminal residue" evidence="9">
    <location>
        <position position="236"/>
    </location>
</feature>
<organism evidence="9 10">
    <name type="scientific">Cercophora newfieldiana</name>
    <dbReference type="NCBI Taxonomy" id="92897"/>
    <lineage>
        <taxon>Eukaryota</taxon>
        <taxon>Fungi</taxon>
        <taxon>Dikarya</taxon>
        <taxon>Ascomycota</taxon>
        <taxon>Pezizomycotina</taxon>
        <taxon>Sordariomycetes</taxon>
        <taxon>Sordariomycetidae</taxon>
        <taxon>Sordariales</taxon>
        <taxon>Lasiosphaeriaceae</taxon>
        <taxon>Cercophora</taxon>
    </lineage>
</organism>
<dbReference type="SUPFAM" id="SSF53474">
    <property type="entry name" value="alpha/beta-Hydrolases"/>
    <property type="match status" value="1"/>
</dbReference>
<keyword evidence="5" id="KW-0256">Endoplasmic reticulum</keyword>
<keyword evidence="10" id="KW-1185">Reference proteome</keyword>
<evidence type="ECO:0000256" key="1">
    <source>
        <dbReference type="ARBA" id="ARBA00004173"/>
    </source>
</evidence>
<dbReference type="GO" id="GO:0016787">
    <property type="term" value="F:hydrolase activity"/>
    <property type="evidence" value="ECO:0007669"/>
    <property type="project" value="UniProtKB-KW"/>
</dbReference>
<sequence length="236" mass="25861">IVAIHGFRGHAMNTWTYSDPASSSAPYMWIRDLIPIRLPGARVMSFGYDASLLSGSTGSVWEVAKQLLNSLRNYRNTPTLQRRPIIFIAHSLGGLVVKAALALSRSQGGIYGSTHDETCAIAFFGTPHRGSKKASWARIIASIGSIYKHVSVGTLAGVLKKDCASLLDLEESFLPVLRDGRIQILSFFELQPTKFRWFRGGIVVPKDSAILGQPGELRIPVNACHRSMCRFSSADE</sequence>
<evidence type="ECO:0000256" key="3">
    <source>
        <dbReference type="ARBA" id="ARBA00004370"/>
    </source>
</evidence>
<keyword evidence="9" id="KW-0378">Hydrolase</keyword>
<dbReference type="Gene3D" id="3.40.50.1820">
    <property type="entry name" value="alpha/beta hydrolase"/>
    <property type="match status" value="1"/>
</dbReference>
<comment type="subcellular location">
    <subcellularLocation>
        <location evidence="2">Endoplasmic reticulum</location>
    </subcellularLocation>
    <subcellularLocation>
        <location evidence="3">Membrane</location>
    </subcellularLocation>
    <subcellularLocation>
        <location evidence="1">Mitochondrion</location>
    </subcellularLocation>
</comment>
<dbReference type="Pfam" id="PF05057">
    <property type="entry name" value="DUF676"/>
    <property type="match status" value="1"/>
</dbReference>
<gene>
    <name evidence="9" type="ORF">B0T16DRAFT_306098</name>
</gene>
<keyword evidence="6" id="KW-0496">Mitochondrion</keyword>
<dbReference type="InterPro" id="IPR052374">
    <property type="entry name" value="SERAC1"/>
</dbReference>
<evidence type="ECO:0000256" key="4">
    <source>
        <dbReference type="ARBA" id="ARBA00007920"/>
    </source>
</evidence>
<comment type="caution">
    <text evidence="9">The sequence shown here is derived from an EMBL/GenBank/DDBJ whole genome shotgun (WGS) entry which is preliminary data.</text>
</comment>
<dbReference type="GO" id="GO:0005783">
    <property type="term" value="C:endoplasmic reticulum"/>
    <property type="evidence" value="ECO:0007669"/>
    <property type="project" value="UniProtKB-SubCell"/>
</dbReference>
<comment type="similarity">
    <text evidence="4">Belongs to the putative lipase ROG1 family.</text>
</comment>
<protein>
    <submittedName>
        <fullName evidence="9">Alpha/Beta hydrolase protein</fullName>
    </submittedName>
</protein>
<reference evidence="9" key="1">
    <citation type="submission" date="2023-06" db="EMBL/GenBank/DDBJ databases">
        <title>Genome-scale phylogeny and comparative genomics of the fungal order Sordariales.</title>
        <authorList>
            <consortium name="Lawrence Berkeley National Laboratory"/>
            <person name="Hensen N."/>
            <person name="Bonometti L."/>
            <person name="Westerberg I."/>
            <person name="Brannstrom I.O."/>
            <person name="Guillou S."/>
            <person name="Cros-Aarteil S."/>
            <person name="Calhoun S."/>
            <person name="Haridas S."/>
            <person name="Kuo A."/>
            <person name="Mondo S."/>
            <person name="Pangilinan J."/>
            <person name="Riley R."/>
            <person name="Labutti K."/>
            <person name="Andreopoulos B."/>
            <person name="Lipzen A."/>
            <person name="Chen C."/>
            <person name="Yanf M."/>
            <person name="Daum C."/>
            <person name="Ng V."/>
            <person name="Clum A."/>
            <person name="Steindorff A."/>
            <person name="Ohm R."/>
            <person name="Martin F."/>
            <person name="Silar P."/>
            <person name="Natvig D."/>
            <person name="Lalanne C."/>
            <person name="Gautier V."/>
            <person name="Ament-Velasquez S.L."/>
            <person name="Kruys A."/>
            <person name="Hutchinson M.I."/>
            <person name="Powell A.J."/>
            <person name="Barry K."/>
            <person name="Miller A.N."/>
            <person name="Grigoriev I.V."/>
            <person name="Debuchy R."/>
            <person name="Gladieux P."/>
            <person name="Thoren M.H."/>
            <person name="Johannesson H."/>
        </authorList>
    </citation>
    <scope>NUCLEOTIDE SEQUENCE</scope>
    <source>
        <strain evidence="9">SMH2532-1</strain>
    </source>
</reference>
<dbReference type="InterPro" id="IPR029058">
    <property type="entry name" value="AB_hydrolase_fold"/>
</dbReference>
<dbReference type="AlphaFoldDB" id="A0AA39XXM9"/>
<feature type="non-terminal residue" evidence="9">
    <location>
        <position position="1"/>
    </location>
</feature>
<dbReference type="Proteomes" id="UP001174936">
    <property type="component" value="Unassembled WGS sequence"/>
</dbReference>
<accession>A0AA39XXM9</accession>
<dbReference type="InterPro" id="IPR007751">
    <property type="entry name" value="DUF676_lipase-like"/>
</dbReference>
<dbReference type="PANTHER" id="PTHR48182:SF2">
    <property type="entry name" value="PROTEIN SERAC1"/>
    <property type="match status" value="1"/>
</dbReference>
<keyword evidence="7" id="KW-0472">Membrane</keyword>
<evidence type="ECO:0000256" key="6">
    <source>
        <dbReference type="ARBA" id="ARBA00023128"/>
    </source>
</evidence>
<dbReference type="PANTHER" id="PTHR48182">
    <property type="entry name" value="PROTEIN SERAC1"/>
    <property type="match status" value="1"/>
</dbReference>
<proteinExistence type="inferred from homology"/>
<evidence type="ECO:0000256" key="7">
    <source>
        <dbReference type="ARBA" id="ARBA00023136"/>
    </source>
</evidence>
<evidence type="ECO:0000313" key="9">
    <source>
        <dbReference type="EMBL" id="KAK0642178.1"/>
    </source>
</evidence>
<evidence type="ECO:0000313" key="10">
    <source>
        <dbReference type="Proteomes" id="UP001174936"/>
    </source>
</evidence>
<evidence type="ECO:0000259" key="8">
    <source>
        <dbReference type="Pfam" id="PF05057"/>
    </source>
</evidence>
<feature type="domain" description="DUF676" evidence="8">
    <location>
        <begin position="63"/>
        <end position="162"/>
    </location>
</feature>
<dbReference type="GO" id="GO:0005739">
    <property type="term" value="C:mitochondrion"/>
    <property type="evidence" value="ECO:0007669"/>
    <property type="project" value="UniProtKB-SubCell"/>
</dbReference>
<dbReference type="GO" id="GO:0016020">
    <property type="term" value="C:membrane"/>
    <property type="evidence" value="ECO:0007669"/>
    <property type="project" value="UniProtKB-SubCell"/>
</dbReference>
<name>A0AA39XXM9_9PEZI</name>
<evidence type="ECO:0000256" key="2">
    <source>
        <dbReference type="ARBA" id="ARBA00004240"/>
    </source>
</evidence>
<evidence type="ECO:0000256" key="5">
    <source>
        <dbReference type="ARBA" id="ARBA00022824"/>
    </source>
</evidence>